<dbReference type="AlphaFoldDB" id="A0A6A4GGF9"/>
<gene>
    <name evidence="1" type="ORF">BT96DRAFT_982262</name>
</gene>
<reference evidence="1" key="1">
    <citation type="journal article" date="2019" name="Environ. Microbiol.">
        <title>Fungal ecological strategies reflected in gene transcription - a case study of two litter decomposers.</title>
        <authorList>
            <person name="Barbi F."/>
            <person name="Kohler A."/>
            <person name="Barry K."/>
            <person name="Baskaran P."/>
            <person name="Daum C."/>
            <person name="Fauchery L."/>
            <person name="Ihrmark K."/>
            <person name="Kuo A."/>
            <person name="LaButti K."/>
            <person name="Lipzen A."/>
            <person name="Morin E."/>
            <person name="Grigoriev I.V."/>
            <person name="Henrissat B."/>
            <person name="Lindahl B."/>
            <person name="Martin F."/>
        </authorList>
    </citation>
    <scope>NUCLEOTIDE SEQUENCE</scope>
    <source>
        <strain evidence="1">JB14</strain>
    </source>
</reference>
<evidence type="ECO:0000313" key="2">
    <source>
        <dbReference type="Proteomes" id="UP000799118"/>
    </source>
</evidence>
<name>A0A6A4GGF9_9AGAR</name>
<dbReference type="Proteomes" id="UP000799118">
    <property type="component" value="Unassembled WGS sequence"/>
</dbReference>
<organism evidence="1 2">
    <name type="scientific">Gymnopus androsaceus JB14</name>
    <dbReference type="NCBI Taxonomy" id="1447944"/>
    <lineage>
        <taxon>Eukaryota</taxon>
        <taxon>Fungi</taxon>
        <taxon>Dikarya</taxon>
        <taxon>Basidiomycota</taxon>
        <taxon>Agaricomycotina</taxon>
        <taxon>Agaricomycetes</taxon>
        <taxon>Agaricomycetidae</taxon>
        <taxon>Agaricales</taxon>
        <taxon>Marasmiineae</taxon>
        <taxon>Omphalotaceae</taxon>
        <taxon>Gymnopus</taxon>
    </lineage>
</organism>
<dbReference type="Gene3D" id="3.30.559.10">
    <property type="entry name" value="Chloramphenicol acetyltransferase-like domain"/>
    <property type="match status" value="2"/>
</dbReference>
<keyword evidence="2" id="KW-1185">Reference proteome</keyword>
<dbReference type="InterPro" id="IPR023213">
    <property type="entry name" value="CAT-like_dom_sf"/>
</dbReference>
<proteinExistence type="predicted"/>
<evidence type="ECO:0000313" key="1">
    <source>
        <dbReference type="EMBL" id="KAE9384581.1"/>
    </source>
</evidence>
<sequence>MTSASVVPTGASYTDTVILTANDVGNADSSMTTGYIVENPSFDLVASVHAAALRVVDKWTLLAGRVEVDAKSKRLQVRVPPSDGNHSFQPPVYFTTTSYRNSIDLDSYRLISQRDNQATTLVRPPVQYFQDPSTPVNLAEYVTRNAPILSIHISTLDNCICVGVTVPHGVLDAMGLGLVLKALHCELKGLEWTPPPLDASKVLDDVYEASIGAETGEDIPPGASVLQSMLARQLAMSNILFLIFTTIRQYLWPSRTPLRRTGTIYLGPDVVSAIVKCVNDSSPHTSKTVTTGDILWAWLLKAGNKRSTEDRDYFAVSTMSFRRTLAPLDPVLENYPQNLMLPSIFRVSAIASSSLHELALLHRRSIQENRTLAWLRTWAQFFSTGRNPSIVERLKRIIALSSISTAKKRQPVWFYTNFSAAGLDQLILDPTQLTIFFVYSASRSTTEFRVKTSTYTLRNGGTMFFIRHMDDQLWDAIEEELTALRNGKGPHATNEVGRRYY</sequence>
<accession>A0A6A4GGF9</accession>
<dbReference type="OrthoDB" id="21502at2759"/>
<evidence type="ECO:0008006" key="3">
    <source>
        <dbReference type="Google" id="ProtNLM"/>
    </source>
</evidence>
<protein>
    <recommendedName>
        <fullName evidence="3">CoA-dependent acyltransferase</fullName>
    </recommendedName>
</protein>
<dbReference type="EMBL" id="ML770117">
    <property type="protein sequence ID" value="KAE9384581.1"/>
    <property type="molecule type" value="Genomic_DNA"/>
</dbReference>